<keyword evidence="4 6" id="KW-0289">Folate biosynthesis</keyword>
<dbReference type="KEGG" id="fnk:E1750_10835"/>
<evidence type="ECO:0000313" key="8">
    <source>
        <dbReference type="EMBL" id="QBN19276.1"/>
    </source>
</evidence>
<comment type="function">
    <text evidence="6">Catalyzes the conversion of 7,8-dihydroneopterin to 6-hydroxymethyl-7,8-dihydropterin.</text>
</comment>
<evidence type="ECO:0000256" key="4">
    <source>
        <dbReference type="ARBA" id="ARBA00022909"/>
    </source>
</evidence>
<accession>A0A4P6Y8U8</accession>
<dbReference type="Pfam" id="PF02152">
    <property type="entry name" value="FolB"/>
    <property type="match status" value="1"/>
</dbReference>
<evidence type="ECO:0000256" key="5">
    <source>
        <dbReference type="ARBA" id="ARBA00023239"/>
    </source>
</evidence>
<proteinExistence type="inferred from homology"/>
<dbReference type="AlphaFoldDB" id="A0A4P6Y8U8"/>
<dbReference type="InterPro" id="IPR006156">
    <property type="entry name" value="Dihydroneopterin_aldolase"/>
</dbReference>
<name>A0A4P6Y8U8_9FLAO</name>
<dbReference type="Proteomes" id="UP000291124">
    <property type="component" value="Chromosome"/>
</dbReference>
<gene>
    <name evidence="8" type="primary">folB</name>
    <name evidence="8" type="ORF">E1750_10835</name>
</gene>
<dbReference type="NCBIfam" id="TIGR00525">
    <property type="entry name" value="folB"/>
    <property type="match status" value="1"/>
</dbReference>
<comment type="pathway">
    <text evidence="2 6">Cofactor biosynthesis; tetrahydrofolate biosynthesis; 2-amino-4-hydroxy-6-hydroxymethyl-7,8-dihydropteridine diphosphate from 7,8-dihydroneopterin triphosphate: step 3/4.</text>
</comment>
<dbReference type="SUPFAM" id="SSF55620">
    <property type="entry name" value="Tetrahydrobiopterin biosynthesis enzymes-like"/>
    <property type="match status" value="1"/>
</dbReference>
<evidence type="ECO:0000256" key="3">
    <source>
        <dbReference type="ARBA" id="ARBA00005708"/>
    </source>
</evidence>
<sequence length="119" mass="13534">MGIIKLKNIRTYSYHGCLIEEGKIGSDYSVDLEVKTDLRKSALSDQLEDTVDYVLLNRIVEEEMAIRSQLLEHVAHRIIKRIFDEVASISRITLAVSKLNPPIGGDVEAVTIEMEEYRN</sequence>
<dbReference type="PANTHER" id="PTHR42844">
    <property type="entry name" value="DIHYDRONEOPTERIN ALDOLASE 1-RELATED"/>
    <property type="match status" value="1"/>
</dbReference>
<evidence type="ECO:0000256" key="2">
    <source>
        <dbReference type="ARBA" id="ARBA00005013"/>
    </source>
</evidence>
<dbReference type="InterPro" id="IPR043133">
    <property type="entry name" value="GTP-CH-I_C/QueF"/>
</dbReference>
<dbReference type="EC" id="4.1.2.25" evidence="6"/>
<dbReference type="NCBIfam" id="TIGR00526">
    <property type="entry name" value="folB_dom"/>
    <property type="match status" value="1"/>
</dbReference>
<dbReference type="PANTHER" id="PTHR42844:SF1">
    <property type="entry name" value="DIHYDRONEOPTERIN ALDOLASE 1-RELATED"/>
    <property type="match status" value="1"/>
</dbReference>
<dbReference type="UniPathway" id="UPA00077">
    <property type="reaction ID" value="UER00154"/>
</dbReference>
<dbReference type="GO" id="GO:0046654">
    <property type="term" value="P:tetrahydrofolate biosynthetic process"/>
    <property type="evidence" value="ECO:0007669"/>
    <property type="project" value="UniProtKB-UniRule"/>
</dbReference>
<evidence type="ECO:0000259" key="7">
    <source>
        <dbReference type="SMART" id="SM00905"/>
    </source>
</evidence>
<evidence type="ECO:0000256" key="1">
    <source>
        <dbReference type="ARBA" id="ARBA00001353"/>
    </source>
</evidence>
<dbReference type="EMBL" id="CP037933">
    <property type="protein sequence ID" value="QBN19276.1"/>
    <property type="molecule type" value="Genomic_DNA"/>
</dbReference>
<dbReference type="SMART" id="SM00905">
    <property type="entry name" value="FolB"/>
    <property type="match status" value="1"/>
</dbReference>
<organism evidence="8 9">
    <name type="scientific">Flavobacterium nackdongense</name>
    <dbReference type="NCBI Taxonomy" id="2547394"/>
    <lineage>
        <taxon>Bacteria</taxon>
        <taxon>Pseudomonadati</taxon>
        <taxon>Bacteroidota</taxon>
        <taxon>Flavobacteriia</taxon>
        <taxon>Flavobacteriales</taxon>
        <taxon>Flavobacteriaceae</taxon>
        <taxon>Flavobacterium</taxon>
    </lineage>
</organism>
<dbReference type="RefSeq" id="WP_133276795.1">
    <property type="nucleotide sequence ID" value="NZ_CP037933.1"/>
</dbReference>
<dbReference type="Gene3D" id="3.30.1130.10">
    <property type="match status" value="1"/>
</dbReference>
<dbReference type="InterPro" id="IPR006157">
    <property type="entry name" value="FolB_dom"/>
</dbReference>
<dbReference type="GO" id="GO:0046656">
    <property type="term" value="P:folic acid biosynthetic process"/>
    <property type="evidence" value="ECO:0007669"/>
    <property type="project" value="UniProtKB-UniRule"/>
</dbReference>
<dbReference type="GO" id="GO:0005737">
    <property type="term" value="C:cytoplasm"/>
    <property type="evidence" value="ECO:0007669"/>
    <property type="project" value="TreeGrafter"/>
</dbReference>
<dbReference type="OrthoDB" id="9803748at2"/>
<evidence type="ECO:0000313" key="9">
    <source>
        <dbReference type="Proteomes" id="UP000291124"/>
    </source>
</evidence>
<protein>
    <recommendedName>
        <fullName evidence="6">7,8-dihydroneopterin aldolase</fullName>
        <ecNumber evidence="6">4.1.2.25</ecNumber>
    </recommendedName>
</protein>
<keyword evidence="5 6" id="KW-0456">Lyase</keyword>
<reference evidence="9" key="1">
    <citation type="submission" date="2019-03" db="EMBL/GenBank/DDBJ databases">
        <title>Flavobacterium sp.</title>
        <authorList>
            <person name="Kim H."/>
        </authorList>
    </citation>
    <scope>NUCLEOTIDE SEQUENCE [LARGE SCALE GENOMIC DNA]</scope>
    <source>
        <strain evidence="9">GS13</strain>
    </source>
</reference>
<keyword evidence="9" id="KW-1185">Reference proteome</keyword>
<dbReference type="GO" id="GO:0004150">
    <property type="term" value="F:dihydroneopterin aldolase activity"/>
    <property type="evidence" value="ECO:0007669"/>
    <property type="project" value="UniProtKB-UniRule"/>
</dbReference>
<comment type="catalytic activity">
    <reaction evidence="1 6">
        <text>7,8-dihydroneopterin = 6-hydroxymethyl-7,8-dihydropterin + glycolaldehyde</text>
        <dbReference type="Rhea" id="RHEA:10540"/>
        <dbReference type="ChEBI" id="CHEBI:17001"/>
        <dbReference type="ChEBI" id="CHEBI:17071"/>
        <dbReference type="ChEBI" id="CHEBI:44841"/>
        <dbReference type="EC" id="4.1.2.25"/>
    </reaction>
</comment>
<feature type="domain" description="Dihydroneopterin aldolase/epimerase" evidence="7">
    <location>
        <begin position="4"/>
        <end position="116"/>
    </location>
</feature>
<comment type="similarity">
    <text evidence="3 6">Belongs to the DHNA family.</text>
</comment>
<evidence type="ECO:0000256" key="6">
    <source>
        <dbReference type="RuleBase" id="RU362079"/>
    </source>
</evidence>